<gene>
    <name evidence="5" type="ORF">EDD40_4511</name>
</gene>
<reference evidence="5 6" key="1">
    <citation type="submission" date="2018-11" db="EMBL/GenBank/DDBJ databases">
        <title>Sequencing the genomes of 1000 actinobacteria strains.</title>
        <authorList>
            <person name="Klenk H.-P."/>
        </authorList>
    </citation>
    <scope>NUCLEOTIDE SEQUENCE [LARGE SCALE GENOMIC DNA]</scope>
    <source>
        <strain evidence="5 6">DSM 44231</strain>
    </source>
</reference>
<dbReference type="Proteomes" id="UP000268727">
    <property type="component" value="Unassembled WGS sequence"/>
</dbReference>
<evidence type="ECO:0000256" key="3">
    <source>
        <dbReference type="ARBA" id="ARBA00023163"/>
    </source>
</evidence>
<keyword evidence="1" id="KW-0805">Transcription regulation</keyword>
<dbReference type="Gene3D" id="1.10.10.60">
    <property type="entry name" value="Homeodomain-like"/>
    <property type="match status" value="1"/>
</dbReference>
<evidence type="ECO:0000259" key="4">
    <source>
        <dbReference type="PROSITE" id="PS01124"/>
    </source>
</evidence>
<protein>
    <submittedName>
        <fullName evidence="5">AraC-like DNA-binding protein</fullName>
    </submittedName>
</protein>
<evidence type="ECO:0000313" key="5">
    <source>
        <dbReference type="EMBL" id="ROP39136.1"/>
    </source>
</evidence>
<evidence type="ECO:0000256" key="1">
    <source>
        <dbReference type="ARBA" id="ARBA00023015"/>
    </source>
</evidence>
<keyword evidence="2 5" id="KW-0238">DNA-binding</keyword>
<evidence type="ECO:0000313" key="6">
    <source>
        <dbReference type="Proteomes" id="UP000268727"/>
    </source>
</evidence>
<dbReference type="PROSITE" id="PS01124">
    <property type="entry name" value="HTH_ARAC_FAMILY_2"/>
    <property type="match status" value="1"/>
</dbReference>
<dbReference type="PANTHER" id="PTHR43436:SF1">
    <property type="entry name" value="TRANSCRIPTIONAL REGULATORY PROTEIN"/>
    <property type="match status" value="1"/>
</dbReference>
<dbReference type="InterPro" id="IPR018062">
    <property type="entry name" value="HTH_AraC-typ_CS"/>
</dbReference>
<dbReference type="PROSITE" id="PS00041">
    <property type="entry name" value="HTH_ARAC_FAMILY_1"/>
    <property type="match status" value="1"/>
</dbReference>
<dbReference type="SMART" id="SM00342">
    <property type="entry name" value="HTH_ARAC"/>
    <property type="match status" value="1"/>
</dbReference>
<dbReference type="Pfam" id="PF12833">
    <property type="entry name" value="HTH_18"/>
    <property type="match status" value="1"/>
</dbReference>
<comment type="caution">
    <text evidence="5">The sequence shown here is derived from an EMBL/GenBank/DDBJ whole genome shotgun (WGS) entry which is preliminary data.</text>
</comment>
<evidence type="ECO:0000256" key="2">
    <source>
        <dbReference type="ARBA" id="ARBA00023125"/>
    </source>
</evidence>
<dbReference type="AlphaFoldDB" id="A0A3N1H9M4"/>
<organism evidence="5 6">
    <name type="scientific">Saccharothrix texasensis</name>
    <dbReference type="NCBI Taxonomy" id="103734"/>
    <lineage>
        <taxon>Bacteria</taxon>
        <taxon>Bacillati</taxon>
        <taxon>Actinomycetota</taxon>
        <taxon>Actinomycetes</taxon>
        <taxon>Pseudonocardiales</taxon>
        <taxon>Pseudonocardiaceae</taxon>
        <taxon>Saccharothrix</taxon>
    </lineage>
</organism>
<accession>A0A3N1H9M4</accession>
<dbReference type="GO" id="GO:0003700">
    <property type="term" value="F:DNA-binding transcription factor activity"/>
    <property type="evidence" value="ECO:0007669"/>
    <property type="project" value="InterPro"/>
</dbReference>
<dbReference type="PANTHER" id="PTHR43436">
    <property type="entry name" value="ARAC-FAMILY TRANSCRIPTIONAL REGULATOR"/>
    <property type="match status" value="1"/>
</dbReference>
<proteinExistence type="predicted"/>
<keyword evidence="3" id="KW-0804">Transcription</keyword>
<dbReference type="InterPro" id="IPR009057">
    <property type="entry name" value="Homeodomain-like_sf"/>
</dbReference>
<dbReference type="EMBL" id="RJKM01000001">
    <property type="protein sequence ID" value="ROP39136.1"/>
    <property type="molecule type" value="Genomic_DNA"/>
</dbReference>
<dbReference type="SUPFAM" id="SSF46689">
    <property type="entry name" value="Homeodomain-like"/>
    <property type="match status" value="2"/>
</dbReference>
<feature type="domain" description="HTH araC/xylS-type" evidence="4">
    <location>
        <begin position="186"/>
        <end position="284"/>
    </location>
</feature>
<dbReference type="InterPro" id="IPR018060">
    <property type="entry name" value="HTH_AraC"/>
</dbReference>
<dbReference type="Pfam" id="PF06719">
    <property type="entry name" value="AraC_N"/>
    <property type="match status" value="1"/>
</dbReference>
<dbReference type="InterPro" id="IPR009594">
    <property type="entry name" value="Tscrpt_reg_HTH_AraC_N"/>
</dbReference>
<keyword evidence="6" id="KW-1185">Reference proteome</keyword>
<dbReference type="GO" id="GO:0043565">
    <property type="term" value="F:sequence-specific DNA binding"/>
    <property type="evidence" value="ECO:0007669"/>
    <property type="project" value="InterPro"/>
</dbReference>
<name>A0A3N1H9M4_9PSEU</name>
<sequence length="302" mass="32727">MRATADLLTEIRRLITTHARPDLRTRIDGLLLSRVDSAAPDYSLTEPLLVVMAQGGKRLLLGDQVHEYRAGHYLLVTADLPVTGHYLDAPSLGVGLVLRPSAIAPLVLETPRARVGAGPPAMATGVADVDLLDAVARLLRLLDHPADVPVLAPLVEREILWRVLTGPAGGVLRQIGLADSGLSHVNRAIRWLRDNYAEPVRVADLARLAGMSPSAFHRHFRAITAMSPVQFQKRIRLQEARSLLAARPGDVAGVGHLVGYDSPSQFNREYRRLFGEPPGRDAARLRADAVPDPRAGSAPHLP</sequence>